<dbReference type="Gene3D" id="3.40.50.620">
    <property type="entry name" value="HUPs"/>
    <property type="match status" value="1"/>
</dbReference>
<dbReference type="InterPro" id="IPR052188">
    <property type="entry name" value="Ni-pincer_cofactor_biosynth"/>
</dbReference>
<organism evidence="2">
    <name type="scientific">uncultured marine thaumarchaeote AD1000_17_C04</name>
    <dbReference type="NCBI Taxonomy" id="1455895"/>
    <lineage>
        <taxon>Archaea</taxon>
        <taxon>Nitrososphaerota</taxon>
        <taxon>environmental samples</taxon>
    </lineage>
</organism>
<name>A0A075FKJ4_9ARCH</name>
<dbReference type="InterPro" id="IPR022310">
    <property type="entry name" value="NAD/GMP_synthase"/>
</dbReference>
<evidence type="ECO:0000313" key="2">
    <source>
        <dbReference type="EMBL" id="AIE91909.1"/>
    </source>
</evidence>
<dbReference type="SUPFAM" id="SSF52402">
    <property type="entry name" value="Adenine nucleotide alpha hydrolases-like"/>
    <property type="match status" value="1"/>
</dbReference>
<dbReference type="GO" id="GO:0006163">
    <property type="term" value="P:purine nucleotide metabolic process"/>
    <property type="evidence" value="ECO:0007669"/>
    <property type="project" value="UniProtKB-ARBA"/>
</dbReference>
<protein>
    <submittedName>
        <fullName evidence="2">PP-loop domain-containing protein</fullName>
    </submittedName>
</protein>
<reference evidence="2" key="1">
    <citation type="journal article" date="2014" name="Genome Biol. Evol.">
        <title>Pangenome evidence for extensive interdomain horizontal transfer affecting lineage core and shell genes in uncultured planktonic thaumarchaeota and euryarchaeota.</title>
        <authorList>
            <person name="Deschamps P."/>
            <person name="Zivanovic Y."/>
            <person name="Moreira D."/>
            <person name="Rodriguez-Valera F."/>
            <person name="Lopez-Garcia P."/>
        </authorList>
    </citation>
    <scope>NUCLEOTIDE SEQUENCE</scope>
</reference>
<dbReference type="CDD" id="cd01990">
    <property type="entry name" value="LarE-like"/>
    <property type="match status" value="1"/>
</dbReference>
<dbReference type="PIRSF" id="PIRSF006661">
    <property type="entry name" value="PP-lp_UCP006661"/>
    <property type="match status" value="1"/>
</dbReference>
<dbReference type="PANTHER" id="PTHR43169:SF2">
    <property type="entry name" value="NAD_GMP SYNTHASE DOMAIN-CONTAINING PROTEIN"/>
    <property type="match status" value="1"/>
</dbReference>
<dbReference type="NCBIfam" id="TIGR00268">
    <property type="entry name" value="ATP-dependent sacrificial sulfur transferase LarE"/>
    <property type="match status" value="1"/>
</dbReference>
<dbReference type="Pfam" id="PF02540">
    <property type="entry name" value="NAD_synthase"/>
    <property type="match status" value="1"/>
</dbReference>
<dbReference type="EMBL" id="KF900352">
    <property type="protein sequence ID" value="AIE91909.1"/>
    <property type="molecule type" value="Genomic_DNA"/>
</dbReference>
<feature type="domain" description="NAD/GMP synthase" evidence="1">
    <location>
        <begin position="18"/>
        <end position="84"/>
    </location>
</feature>
<evidence type="ECO:0000259" key="1">
    <source>
        <dbReference type="Pfam" id="PF02540"/>
    </source>
</evidence>
<dbReference type="PANTHER" id="PTHR43169">
    <property type="entry name" value="EXSB FAMILY PROTEIN"/>
    <property type="match status" value="1"/>
</dbReference>
<proteinExistence type="predicted"/>
<sequence length="268" mass="29896">MQSIIDSKLQELESWFKSFDSVLIAFSGGVDSTLLAKAAFMSLGKRAIAVTADSPSIPRSELKNAQSLAKSIGIEHLVVNTNEMENPDYLKNSSNRCYYCKSELFSTLSDISKEKDIKVIVDGTNLDDLSDFRPGLVAANENQILHPFVDLKFTKVDIRNISKHLQLPTADRPSAPCLSSRVAYGQPITLKTLSKIERAEALIKALTGIEILRVRDHNNIARIEVGRNERSLLFDELIMDKIDQELKTMGFKYITLELSGYKSGNLNK</sequence>
<dbReference type="AlphaFoldDB" id="A0A075FKJ4"/>
<accession>A0A075FKJ4</accession>
<dbReference type="InterPro" id="IPR014729">
    <property type="entry name" value="Rossmann-like_a/b/a_fold"/>
</dbReference>
<dbReference type="InterPro" id="IPR005232">
    <property type="entry name" value="LarE"/>
</dbReference>
<dbReference type="GO" id="GO:0016783">
    <property type="term" value="F:sulfurtransferase activity"/>
    <property type="evidence" value="ECO:0007669"/>
    <property type="project" value="InterPro"/>
</dbReference>